<proteinExistence type="predicted"/>
<keyword evidence="1" id="KW-0472">Membrane</keyword>
<accession>A0A4Z0BGU8</accession>
<dbReference type="OrthoDB" id="166547at2"/>
<dbReference type="Proteomes" id="UP000297564">
    <property type="component" value="Unassembled WGS sequence"/>
</dbReference>
<dbReference type="RefSeq" id="WP_135286204.1">
    <property type="nucleotide sequence ID" value="NZ_SMLL01000006.1"/>
</dbReference>
<keyword evidence="3" id="KW-1185">Reference proteome</keyword>
<dbReference type="InterPro" id="IPR018687">
    <property type="entry name" value="DUF2177_membr"/>
</dbReference>
<feature type="transmembrane region" description="Helical" evidence="1">
    <location>
        <begin position="109"/>
        <end position="127"/>
    </location>
</feature>
<evidence type="ECO:0000256" key="1">
    <source>
        <dbReference type="SAM" id="Phobius"/>
    </source>
</evidence>
<dbReference type="Pfam" id="PF09945">
    <property type="entry name" value="DUF2177"/>
    <property type="match status" value="1"/>
</dbReference>
<dbReference type="EMBL" id="SMLL01000006">
    <property type="protein sequence ID" value="TFY97971.1"/>
    <property type="molecule type" value="Genomic_DNA"/>
</dbReference>
<evidence type="ECO:0000313" key="2">
    <source>
        <dbReference type="EMBL" id="TFY97971.1"/>
    </source>
</evidence>
<name>A0A4Z0BGU8_9BURK</name>
<sequence length="131" mass="13996">MSRPALTYLAALLAFGLLDYVWLRHIAIDWYEAGMAHVLAPQPNWWAAGAFYLLYPAGVVFFAAWPSEGDWTRALFLGALFGAFAYGTYDLTSLAVIRDWPVGLTLLDIAWGAVVSGAAAAAGAVALKAAS</sequence>
<evidence type="ECO:0000313" key="3">
    <source>
        <dbReference type="Proteomes" id="UP000297564"/>
    </source>
</evidence>
<keyword evidence="1" id="KW-1133">Transmembrane helix</keyword>
<organism evidence="2 3">
    <name type="scientific">Ramlibacter rhizophilus</name>
    <dbReference type="NCBI Taxonomy" id="1781167"/>
    <lineage>
        <taxon>Bacteria</taxon>
        <taxon>Pseudomonadati</taxon>
        <taxon>Pseudomonadota</taxon>
        <taxon>Betaproteobacteria</taxon>
        <taxon>Burkholderiales</taxon>
        <taxon>Comamonadaceae</taxon>
        <taxon>Ramlibacter</taxon>
    </lineage>
</organism>
<dbReference type="AlphaFoldDB" id="A0A4Z0BGU8"/>
<reference evidence="2 3" key="1">
    <citation type="submission" date="2019-03" db="EMBL/GenBank/DDBJ databases">
        <title>Ramlibacter rhizophilus CCTCC AB2015357, whole genome shotgun sequence.</title>
        <authorList>
            <person name="Zhang X."/>
            <person name="Feng G."/>
            <person name="Zhu H."/>
        </authorList>
    </citation>
    <scope>NUCLEOTIDE SEQUENCE [LARGE SCALE GENOMIC DNA]</scope>
    <source>
        <strain evidence="2 3">CCTCC AB2015357</strain>
    </source>
</reference>
<comment type="caution">
    <text evidence="2">The sequence shown here is derived from an EMBL/GenBank/DDBJ whole genome shotgun (WGS) entry which is preliminary data.</text>
</comment>
<gene>
    <name evidence="2" type="ORF">EZ242_16105</name>
</gene>
<protein>
    <submittedName>
        <fullName evidence="2">DUF2177 family protein</fullName>
    </submittedName>
</protein>
<feature type="transmembrane region" description="Helical" evidence="1">
    <location>
        <begin position="47"/>
        <end position="65"/>
    </location>
</feature>
<keyword evidence="1" id="KW-0812">Transmembrane</keyword>
<feature type="transmembrane region" description="Helical" evidence="1">
    <location>
        <begin position="72"/>
        <end position="89"/>
    </location>
</feature>